<evidence type="ECO:0000313" key="3">
    <source>
        <dbReference type="Proteomes" id="UP001175227"/>
    </source>
</evidence>
<keyword evidence="3" id="KW-1185">Reference proteome</keyword>
<organism evidence="2 3">
    <name type="scientific">Armillaria novae-zelandiae</name>
    <dbReference type="NCBI Taxonomy" id="153914"/>
    <lineage>
        <taxon>Eukaryota</taxon>
        <taxon>Fungi</taxon>
        <taxon>Dikarya</taxon>
        <taxon>Basidiomycota</taxon>
        <taxon>Agaricomycotina</taxon>
        <taxon>Agaricomycetes</taxon>
        <taxon>Agaricomycetidae</taxon>
        <taxon>Agaricales</taxon>
        <taxon>Marasmiineae</taxon>
        <taxon>Physalacriaceae</taxon>
        <taxon>Armillaria</taxon>
    </lineage>
</organism>
<dbReference type="AlphaFoldDB" id="A0AA39UL12"/>
<reference evidence="2" key="1">
    <citation type="submission" date="2023-06" db="EMBL/GenBank/DDBJ databases">
        <authorList>
            <consortium name="Lawrence Berkeley National Laboratory"/>
            <person name="Ahrendt S."/>
            <person name="Sahu N."/>
            <person name="Indic B."/>
            <person name="Wong-Bajracharya J."/>
            <person name="Merenyi Z."/>
            <person name="Ke H.-M."/>
            <person name="Monk M."/>
            <person name="Kocsube S."/>
            <person name="Drula E."/>
            <person name="Lipzen A."/>
            <person name="Balint B."/>
            <person name="Henrissat B."/>
            <person name="Andreopoulos B."/>
            <person name="Martin F.M."/>
            <person name="Harder C.B."/>
            <person name="Rigling D."/>
            <person name="Ford K.L."/>
            <person name="Foster G.D."/>
            <person name="Pangilinan J."/>
            <person name="Papanicolaou A."/>
            <person name="Barry K."/>
            <person name="LaButti K."/>
            <person name="Viragh M."/>
            <person name="Koriabine M."/>
            <person name="Yan M."/>
            <person name="Riley R."/>
            <person name="Champramary S."/>
            <person name="Plett K.L."/>
            <person name="Tsai I.J."/>
            <person name="Slot J."/>
            <person name="Sipos G."/>
            <person name="Plett J."/>
            <person name="Nagy L.G."/>
            <person name="Grigoriev I.V."/>
        </authorList>
    </citation>
    <scope>NUCLEOTIDE SEQUENCE</scope>
    <source>
        <strain evidence="2">ICMP 16352</strain>
    </source>
</reference>
<name>A0AA39UL12_9AGAR</name>
<feature type="region of interest" description="Disordered" evidence="1">
    <location>
        <begin position="217"/>
        <end position="243"/>
    </location>
</feature>
<comment type="caution">
    <text evidence="2">The sequence shown here is derived from an EMBL/GenBank/DDBJ whole genome shotgun (WGS) entry which is preliminary data.</text>
</comment>
<protein>
    <submittedName>
        <fullName evidence="2">Uncharacterized protein</fullName>
    </submittedName>
</protein>
<evidence type="ECO:0000256" key="1">
    <source>
        <dbReference type="SAM" id="MobiDB-lite"/>
    </source>
</evidence>
<evidence type="ECO:0000313" key="2">
    <source>
        <dbReference type="EMBL" id="KAK0483150.1"/>
    </source>
</evidence>
<feature type="non-terminal residue" evidence="2">
    <location>
        <position position="1"/>
    </location>
</feature>
<accession>A0AA39UL12</accession>
<sequence>MSSIIFPSRGKCIQITDSQRCQCQWFFPPESPLLDQLVCGLCEHGIHAHADYFSTVVNCYPSNQCAAYAQTTHLGQRCTCEAQFYEHIATDNWYQLAEPSTVLDYFNPDPTGLQSPNATMSNDANNPFFPNTTSSSSYSTSMSYGNATSTPFTLTYMPSTSPYIDPYYPYYDDAVIFTPIPQPVAQIAMPQIEAHPRLEVENSYSVQYQDHSFRVNVQDSRPRSYQDDPFRPAHGTEAWAGQL</sequence>
<gene>
    <name evidence="2" type="ORF">IW261DRAFT_1461708</name>
</gene>
<dbReference type="Proteomes" id="UP001175227">
    <property type="component" value="Unassembled WGS sequence"/>
</dbReference>
<dbReference type="EMBL" id="JAUEPR010000006">
    <property type="protein sequence ID" value="KAK0483150.1"/>
    <property type="molecule type" value="Genomic_DNA"/>
</dbReference>
<proteinExistence type="predicted"/>
<feature type="compositionally biased region" description="Basic and acidic residues" evidence="1">
    <location>
        <begin position="220"/>
        <end position="231"/>
    </location>
</feature>